<accession>A0A1Z5J6Q5</accession>
<protein>
    <submittedName>
        <fullName evidence="2">Uncharacterized protein</fullName>
    </submittedName>
</protein>
<keyword evidence="3" id="KW-1185">Reference proteome</keyword>
<evidence type="ECO:0000256" key="1">
    <source>
        <dbReference type="SAM" id="MobiDB-lite"/>
    </source>
</evidence>
<evidence type="ECO:0000313" key="3">
    <source>
        <dbReference type="Proteomes" id="UP000198406"/>
    </source>
</evidence>
<gene>
    <name evidence="2" type="ORF">FisN_19Lh090</name>
</gene>
<proteinExistence type="predicted"/>
<feature type="region of interest" description="Disordered" evidence="1">
    <location>
        <begin position="1"/>
        <end position="32"/>
    </location>
</feature>
<dbReference type="Proteomes" id="UP000198406">
    <property type="component" value="Unassembled WGS sequence"/>
</dbReference>
<dbReference type="EMBL" id="BDSP01000011">
    <property type="protein sequence ID" value="GAX09629.1"/>
    <property type="molecule type" value="Genomic_DNA"/>
</dbReference>
<name>A0A1Z5J6Q5_FISSO</name>
<feature type="compositionally biased region" description="Polar residues" evidence="1">
    <location>
        <begin position="20"/>
        <end position="32"/>
    </location>
</feature>
<organism evidence="2 3">
    <name type="scientific">Fistulifera solaris</name>
    <name type="common">Oleaginous diatom</name>
    <dbReference type="NCBI Taxonomy" id="1519565"/>
    <lineage>
        <taxon>Eukaryota</taxon>
        <taxon>Sar</taxon>
        <taxon>Stramenopiles</taxon>
        <taxon>Ochrophyta</taxon>
        <taxon>Bacillariophyta</taxon>
        <taxon>Bacillariophyceae</taxon>
        <taxon>Bacillariophycidae</taxon>
        <taxon>Naviculales</taxon>
        <taxon>Naviculaceae</taxon>
        <taxon>Fistulifera</taxon>
    </lineage>
</organism>
<reference evidence="2 3" key="1">
    <citation type="journal article" date="2015" name="Plant Cell">
        <title>Oil accumulation by the oleaginous diatom Fistulifera solaris as revealed by the genome and transcriptome.</title>
        <authorList>
            <person name="Tanaka T."/>
            <person name="Maeda Y."/>
            <person name="Veluchamy A."/>
            <person name="Tanaka M."/>
            <person name="Abida H."/>
            <person name="Marechal E."/>
            <person name="Bowler C."/>
            <person name="Muto M."/>
            <person name="Sunaga Y."/>
            <person name="Tanaka M."/>
            <person name="Yoshino T."/>
            <person name="Taniguchi T."/>
            <person name="Fukuda Y."/>
            <person name="Nemoto M."/>
            <person name="Matsumoto M."/>
            <person name="Wong P.S."/>
            <person name="Aburatani S."/>
            <person name="Fujibuchi W."/>
        </authorList>
    </citation>
    <scope>NUCLEOTIDE SEQUENCE [LARGE SCALE GENOMIC DNA]</scope>
    <source>
        <strain evidence="2 3">JPCC DA0580</strain>
    </source>
</reference>
<evidence type="ECO:0000313" key="2">
    <source>
        <dbReference type="EMBL" id="GAX09629.1"/>
    </source>
</evidence>
<dbReference type="AlphaFoldDB" id="A0A1Z5J6Q5"/>
<dbReference type="InParanoid" id="A0A1Z5J6Q5"/>
<sequence length="309" mass="34919">MTHANYDDSNESTPRADLLLSTTGKDPTMSETTCSWEGGMNNDDVPTLLSDDDLWDLMSADFLDEHPDIVDLDDLSLLPAQILASGSQIFPDEDTDASMEVATSDSSKKRVSRKRRNLGFEVSYPLKKVPKNALVGSDSVQMKPIKRMIHYLQETRDEDANLYATIYNVVQECELRHRRNENKYRHLPGAIFETLVETIGGLTFRRLYTLSKTFSGDDILFNSKEAEQLATKNDPNSDTTEVPVPASIRSPLKTAFAYGFQKAAAMTKKDCVRLKEDEESFEKASQECEHAVSAMSDKQRNAFWDRFYL</sequence>
<comment type="caution">
    <text evidence="2">The sequence shown here is derived from an EMBL/GenBank/DDBJ whole genome shotgun (WGS) entry which is preliminary data.</text>
</comment>